<accession>A0A7W7CCF2</accession>
<sequence>MRANGTSRREFLGWLSGIGAAAAAGSLMGSGVAAAADSVAVQVLRGVTLVDTGASPVRRDATLVLGEGRILAVGGRDLPVPAGAEVFDLPGKYVIPGLWDMHVHGAFLEKVTLPLCLVHGVVGFREMWGFPQHHDLRRRIEAGEVFGPRLIIGSAIIDGPDSVLPMALIVRTPEEARKAVRDSVAGGADFVKVYPFLDRVLLRAVADECRVLGVRFAGHASDHVPMSESSSLGQRTFEHMYGLPLATSTREAELRRRIAAMPLDPADPFVWFKGVREIEREAALSHSAVKARVLAHQLRRNGSWQSPTMVAMRVFSSPAAEFVGDERMKYMPPFYREYWAGQLARWSPVTELEIRQQREFFDARLRMVAEQHRFGVGTLLGTDTGNPYVFPGFSAHEELELLVRAGLSPMDALRAGTSEVARFLGEAAGAGTLAVGQRADVVVLDGDPLASIANTRRIHLVATRGRVITAADRVRMLAEVEQAALEPPVAGVARVGCC</sequence>
<proteinExistence type="predicted"/>
<organism evidence="3 4">
    <name type="scientific">Crossiella cryophila</name>
    <dbReference type="NCBI Taxonomy" id="43355"/>
    <lineage>
        <taxon>Bacteria</taxon>
        <taxon>Bacillati</taxon>
        <taxon>Actinomycetota</taxon>
        <taxon>Actinomycetes</taxon>
        <taxon>Pseudonocardiales</taxon>
        <taxon>Pseudonocardiaceae</taxon>
        <taxon>Crossiella</taxon>
    </lineage>
</organism>
<evidence type="ECO:0000313" key="4">
    <source>
        <dbReference type="Proteomes" id="UP000533598"/>
    </source>
</evidence>
<comment type="caution">
    <text evidence="3">The sequence shown here is derived from an EMBL/GenBank/DDBJ whole genome shotgun (WGS) entry which is preliminary data.</text>
</comment>
<evidence type="ECO:0000256" key="1">
    <source>
        <dbReference type="SAM" id="SignalP"/>
    </source>
</evidence>
<keyword evidence="3" id="KW-0378">Hydrolase</keyword>
<dbReference type="InterPro" id="IPR011059">
    <property type="entry name" value="Metal-dep_hydrolase_composite"/>
</dbReference>
<dbReference type="PANTHER" id="PTHR43135">
    <property type="entry name" value="ALPHA-D-RIBOSE 1-METHYLPHOSPHONATE 5-TRIPHOSPHATE DIPHOSPHATASE"/>
    <property type="match status" value="1"/>
</dbReference>
<evidence type="ECO:0000313" key="3">
    <source>
        <dbReference type="EMBL" id="MBB4677313.1"/>
    </source>
</evidence>
<dbReference type="GO" id="GO:0016810">
    <property type="term" value="F:hydrolase activity, acting on carbon-nitrogen (but not peptide) bonds"/>
    <property type="evidence" value="ECO:0007669"/>
    <property type="project" value="InterPro"/>
</dbReference>
<dbReference type="Gene3D" id="3.20.20.140">
    <property type="entry name" value="Metal-dependent hydrolases"/>
    <property type="match status" value="2"/>
</dbReference>
<evidence type="ECO:0000259" key="2">
    <source>
        <dbReference type="Pfam" id="PF01979"/>
    </source>
</evidence>
<dbReference type="RefSeq" id="WP_185003283.1">
    <property type="nucleotide sequence ID" value="NZ_BAAAUI010000032.1"/>
</dbReference>
<dbReference type="InterPro" id="IPR006680">
    <property type="entry name" value="Amidohydro-rel"/>
</dbReference>
<keyword evidence="1" id="KW-0732">Signal</keyword>
<feature type="signal peptide" evidence="1">
    <location>
        <begin position="1"/>
        <end position="35"/>
    </location>
</feature>
<keyword evidence="4" id="KW-1185">Reference proteome</keyword>
<dbReference type="InterPro" id="IPR006311">
    <property type="entry name" value="TAT_signal"/>
</dbReference>
<dbReference type="EMBL" id="JACHMH010000001">
    <property type="protein sequence ID" value="MBB4677313.1"/>
    <property type="molecule type" value="Genomic_DNA"/>
</dbReference>
<dbReference type="Pfam" id="PF01979">
    <property type="entry name" value="Amidohydro_1"/>
    <property type="match status" value="1"/>
</dbReference>
<dbReference type="Gene3D" id="2.30.40.10">
    <property type="entry name" value="Urease, subunit C, domain 1"/>
    <property type="match status" value="2"/>
</dbReference>
<feature type="chain" id="PRO_5031283867" evidence="1">
    <location>
        <begin position="36"/>
        <end position="498"/>
    </location>
</feature>
<dbReference type="InterPro" id="IPR032466">
    <property type="entry name" value="Metal_Hydrolase"/>
</dbReference>
<dbReference type="AlphaFoldDB" id="A0A7W7CCF2"/>
<dbReference type="InterPro" id="IPR051781">
    <property type="entry name" value="Metallo-dep_Hydrolase"/>
</dbReference>
<gene>
    <name evidence="3" type="ORF">HNR67_003431</name>
</gene>
<feature type="domain" description="Amidohydrolase-related" evidence="2">
    <location>
        <begin position="93"/>
        <end position="467"/>
    </location>
</feature>
<name>A0A7W7CCF2_9PSEU</name>
<dbReference type="PROSITE" id="PS51318">
    <property type="entry name" value="TAT"/>
    <property type="match status" value="1"/>
</dbReference>
<dbReference type="PANTHER" id="PTHR43135:SF3">
    <property type="entry name" value="ALPHA-D-RIBOSE 1-METHYLPHOSPHONATE 5-TRIPHOSPHATE DIPHOSPHATASE"/>
    <property type="match status" value="1"/>
</dbReference>
<protein>
    <submittedName>
        <fullName evidence="3">Imidazolonepropionase-like amidohydrolase</fullName>
    </submittedName>
</protein>
<dbReference type="Proteomes" id="UP000533598">
    <property type="component" value="Unassembled WGS sequence"/>
</dbReference>
<reference evidence="3 4" key="1">
    <citation type="submission" date="2020-08" db="EMBL/GenBank/DDBJ databases">
        <title>Sequencing the genomes of 1000 actinobacteria strains.</title>
        <authorList>
            <person name="Klenk H.-P."/>
        </authorList>
    </citation>
    <scope>NUCLEOTIDE SEQUENCE [LARGE SCALE GENOMIC DNA]</scope>
    <source>
        <strain evidence="3 4">DSM 44230</strain>
    </source>
</reference>
<dbReference type="SUPFAM" id="SSF51338">
    <property type="entry name" value="Composite domain of metallo-dependent hydrolases"/>
    <property type="match status" value="1"/>
</dbReference>
<dbReference type="SUPFAM" id="SSF51556">
    <property type="entry name" value="Metallo-dependent hydrolases"/>
    <property type="match status" value="1"/>
</dbReference>